<accession>A0A0F9AVM8</accession>
<proteinExistence type="predicted"/>
<organism evidence="1">
    <name type="scientific">marine sediment metagenome</name>
    <dbReference type="NCBI Taxonomy" id="412755"/>
    <lineage>
        <taxon>unclassified sequences</taxon>
        <taxon>metagenomes</taxon>
        <taxon>ecological metagenomes</taxon>
    </lineage>
</organism>
<gene>
    <name evidence="1" type="ORF">LCGC14_2802800</name>
</gene>
<dbReference type="EMBL" id="LAZR01052646">
    <property type="protein sequence ID" value="KKK82494.1"/>
    <property type="molecule type" value="Genomic_DNA"/>
</dbReference>
<comment type="caution">
    <text evidence="1">The sequence shown here is derived from an EMBL/GenBank/DDBJ whole genome shotgun (WGS) entry which is preliminary data.</text>
</comment>
<evidence type="ECO:0000313" key="1">
    <source>
        <dbReference type="EMBL" id="KKK82494.1"/>
    </source>
</evidence>
<protein>
    <submittedName>
        <fullName evidence="1">Uncharacterized protein</fullName>
    </submittedName>
</protein>
<reference evidence="1" key="1">
    <citation type="journal article" date="2015" name="Nature">
        <title>Complex archaea that bridge the gap between prokaryotes and eukaryotes.</title>
        <authorList>
            <person name="Spang A."/>
            <person name="Saw J.H."/>
            <person name="Jorgensen S.L."/>
            <person name="Zaremba-Niedzwiedzka K."/>
            <person name="Martijn J."/>
            <person name="Lind A.E."/>
            <person name="van Eijk R."/>
            <person name="Schleper C."/>
            <person name="Guy L."/>
            <person name="Ettema T.J."/>
        </authorList>
    </citation>
    <scope>NUCLEOTIDE SEQUENCE</scope>
</reference>
<sequence>APYCVYHFINEAYEFMFLEEFERILVQFNIYSSSYSPVEYSTILGYLKALFDWTTLTVDQYTHLKMERNFVIPERFDEDKLWQCAVQYTLLIQKGT</sequence>
<name>A0A0F9AVM8_9ZZZZ</name>
<feature type="non-terminal residue" evidence="1">
    <location>
        <position position="1"/>
    </location>
</feature>
<dbReference type="AlphaFoldDB" id="A0A0F9AVM8"/>